<sequence length="155" mass="16933">MPRLDAAECRRRFAGARHAYLATTRDDGAPHVVPVTFALVLPAGEGGDPGEIVTAVDHKPKTTGALQRLRNLAARPRAAVLADLYDDDWSRLWWVRADGTTTTEDPAEGAPATARGLAALADRYPQYRERPPAGPVVRVRVERWTGWEAATRAAR</sequence>
<dbReference type="InterPro" id="IPR019967">
    <property type="entry name" value="F420-dep_enz_PPOX_Rv0121"/>
</dbReference>
<dbReference type="InterPro" id="IPR052019">
    <property type="entry name" value="F420H2_bilvrd_red/Heme_oxyg"/>
</dbReference>
<keyword evidence="1" id="KW-0560">Oxidoreductase</keyword>
<gene>
    <name evidence="3" type="ORF">GCM10007368_16010</name>
</gene>
<dbReference type="Proteomes" id="UP000632535">
    <property type="component" value="Unassembled WGS sequence"/>
</dbReference>
<dbReference type="InterPro" id="IPR011576">
    <property type="entry name" value="Pyridox_Oxase_N"/>
</dbReference>
<comment type="caution">
    <text evidence="3">The sequence shown here is derived from an EMBL/GenBank/DDBJ whole genome shotgun (WGS) entry which is preliminary data.</text>
</comment>
<evidence type="ECO:0000313" key="3">
    <source>
        <dbReference type="EMBL" id="GGI07406.1"/>
    </source>
</evidence>
<dbReference type="NCBIfam" id="TIGR03668">
    <property type="entry name" value="Rv0121_F420"/>
    <property type="match status" value="1"/>
</dbReference>
<protein>
    <submittedName>
        <fullName evidence="3">PPOX class F420-dependent oxidoreductase</fullName>
    </submittedName>
</protein>
<organism evidence="3 4">
    <name type="scientific">Isoptericola cucumis</name>
    <dbReference type="NCBI Taxonomy" id="1776856"/>
    <lineage>
        <taxon>Bacteria</taxon>
        <taxon>Bacillati</taxon>
        <taxon>Actinomycetota</taxon>
        <taxon>Actinomycetes</taxon>
        <taxon>Micrococcales</taxon>
        <taxon>Promicromonosporaceae</taxon>
        <taxon>Isoptericola</taxon>
    </lineage>
</organism>
<evidence type="ECO:0000256" key="1">
    <source>
        <dbReference type="ARBA" id="ARBA00023002"/>
    </source>
</evidence>
<dbReference type="Pfam" id="PF01243">
    <property type="entry name" value="PNPOx_N"/>
    <property type="match status" value="1"/>
</dbReference>
<dbReference type="PANTHER" id="PTHR35176:SF2">
    <property type="entry name" value="F420H(2)-DEPENDENT REDUCTASE RV1155"/>
    <property type="match status" value="1"/>
</dbReference>
<dbReference type="SUPFAM" id="SSF50475">
    <property type="entry name" value="FMN-binding split barrel"/>
    <property type="match status" value="1"/>
</dbReference>
<dbReference type="RefSeq" id="WP_229737819.1">
    <property type="nucleotide sequence ID" value="NZ_BMDG01000004.1"/>
</dbReference>
<evidence type="ECO:0000259" key="2">
    <source>
        <dbReference type="Pfam" id="PF01243"/>
    </source>
</evidence>
<dbReference type="PANTHER" id="PTHR35176">
    <property type="entry name" value="HEME OXYGENASE HI_0854-RELATED"/>
    <property type="match status" value="1"/>
</dbReference>
<feature type="domain" description="Pyridoxamine 5'-phosphate oxidase N-terminal" evidence="2">
    <location>
        <begin position="8"/>
        <end position="147"/>
    </location>
</feature>
<evidence type="ECO:0000313" key="4">
    <source>
        <dbReference type="Proteomes" id="UP000632535"/>
    </source>
</evidence>
<reference evidence="4" key="1">
    <citation type="journal article" date="2019" name="Int. J. Syst. Evol. Microbiol.">
        <title>The Global Catalogue of Microorganisms (GCM) 10K type strain sequencing project: providing services to taxonomists for standard genome sequencing and annotation.</title>
        <authorList>
            <consortium name="The Broad Institute Genomics Platform"/>
            <consortium name="The Broad Institute Genome Sequencing Center for Infectious Disease"/>
            <person name="Wu L."/>
            <person name="Ma J."/>
        </authorList>
    </citation>
    <scope>NUCLEOTIDE SEQUENCE [LARGE SCALE GENOMIC DNA]</scope>
    <source>
        <strain evidence="4">CCM 8653</strain>
    </source>
</reference>
<keyword evidence="4" id="KW-1185">Reference proteome</keyword>
<dbReference type="InterPro" id="IPR012349">
    <property type="entry name" value="Split_barrel_FMN-bd"/>
</dbReference>
<proteinExistence type="predicted"/>
<name>A0ABQ2B459_9MICO</name>
<dbReference type="Gene3D" id="2.30.110.10">
    <property type="entry name" value="Electron Transport, Fmn-binding Protein, Chain A"/>
    <property type="match status" value="1"/>
</dbReference>
<accession>A0ABQ2B459</accession>
<dbReference type="EMBL" id="BMDG01000004">
    <property type="protein sequence ID" value="GGI07406.1"/>
    <property type="molecule type" value="Genomic_DNA"/>
</dbReference>